<dbReference type="InterPro" id="IPR039321">
    <property type="entry name" value="IDM2/3-like"/>
</dbReference>
<comment type="caution">
    <text evidence="4">The sequence shown here is derived from an EMBL/GenBank/DDBJ whole genome shotgun (WGS) entry which is preliminary data.</text>
</comment>
<dbReference type="PANTHER" id="PTHR34661">
    <property type="entry name" value="INCREASED DNA METHYLATION 3"/>
    <property type="match status" value="1"/>
</dbReference>
<sequence>MGGLLQFHFFSTVNKSSLDVKSVASRHGLDFSVLAYSRTQISLGFDGLTKFCDLVDSGCVLMEGVLPITEYLIDVRSDIDDKSSGRIPTDDQSFLLYFIMGTYFGPNLKGEPHKSVFQRRAEGLPPYGPEALAGSCMKTVEVERIYYYVLRKADQSVILKLPFLQQFLHGNLSTSKKTQTLPSPQFDDLFPPDLHPHSMLKGQYEVINNIVFISDPKIQYIGPEYLERFKRLTRLEDVCLDKVDALCHTSVDGKVLYNIDLQEVKYHKELKPASYHDSPPIRNVHGNNNTPVSDGAMNNGTLTVCSSGDRELTGMKTGDLAELGSDMIFIPSKPSREEWISMLHATKNGCLLTGSATMGQIGHSIGSIDIGECEDSYLFRVSLPGVKRDEREFSCEVEDDGKVSVRGVTVTGEKTVCRFDQTFEMQSQNLCPPGHFSISFKLPGPVDPQQFSGNFGTDGILEGIVMKAPKQMKR</sequence>
<organism evidence="4 5">
    <name type="scientific">Tagetes erecta</name>
    <name type="common">African marigold</name>
    <dbReference type="NCBI Taxonomy" id="13708"/>
    <lineage>
        <taxon>Eukaryota</taxon>
        <taxon>Viridiplantae</taxon>
        <taxon>Streptophyta</taxon>
        <taxon>Embryophyta</taxon>
        <taxon>Tracheophyta</taxon>
        <taxon>Spermatophyta</taxon>
        <taxon>Magnoliopsida</taxon>
        <taxon>eudicotyledons</taxon>
        <taxon>Gunneridae</taxon>
        <taxon>Pentapetalae</taxon>
        <taxon>asterids</taxon>
        <taxon>campanulids</taxon>
        <taxon>Asterales</taxon>
        <taxon>Asteraceae</taxon>
        <taxon>Asteroideae</taxon>
        <taxon>Heliantheae alliance</taxon>
        <taxon>Tageteae</taxon>
        <taxon>Tagetes</taxon>
    </lineage>
</organism>
<dbReference type="Gene3D" id="2.60.40.790">
    <property type="match status" value="1"/>
</dbReference>
<protein>
    <recommendedName>
        <fullName evidence="3">SHSP domain-containing protein</fullName>
    </recommendedName>
</protein>
<evidence type="ECO:0000259" key="3">
    <source>
        <dbReference type="PROSITE" id="PS01031"/>
    </source>
</evidence>
<name>A0AAD8NJQ6_TARER</name>
<proteinExistence type="inferred from homology"/>
<dbReference type="CDD" id="cd06464">
    <property type="entry name" value="ACD_sHsps-like"/>
    <property type="match status" value="1"/>
</dbReference>
<dbReference type="FunFam" id="2.60.40.790:FF:000049">
    <property type="entry name" value="Increased DNA methylation 3"/>
    <property type="match status" value="1"/>
</dbReference>
<dbReference type="InterPro" id="IPR008978">
    <property type="entry name" value="HSP20-like_chaperone"/>
</dbReference>
<dbReference type="AlphaFoldDB" id="A0AAD8NJQ6"/>
<evidence type="ECO:0000313" key="5">
    <source>
        <dbReference type="Proteomes" id="UP001229421"/>
    </source>
</evidence>
<dbReference type="Proteomes" id="UP001229421">
    <property type="component" value="Unassembled WGS sequence"/>
</dbReference>
<feature type="domain" description="SHSP" evidence="3">
    <location>
        <begin position="359"/>
        <end position="474"/>
    </location>
</feature>
<comment type="similarity">
    <text evidence="1 2">Belongs to the small heat shock protein (HSP20) family.</text>
</comment>
<evidence type="ECO:0000256" key="1">
    <source>
        <dbReference type="PROSITE-ProRule" id="PRU00285"/>
    </source>
</evidence>
<evidence type="ECO:0000256" key="2">
    <source>
        <dbReference type="RuleBase" id="RU003616"/>
    </source>
</evidence>
<dbReference type="PANTHER" id="PTHR34661:SF3">
    <property type="entry name" value="INCREASED DNA METHYLATION 2"/>
    <property type="match status" value="1"/>
</dbReference>
<dbReference type="InterPro" id="IPR002068">
    <property type="entry name" value="A-crystallin/Hsp20_dom"/>
</dbReference>
<keyword evidence="5" id="KW-1185">Reference proteome</keyword>
<dbReference type="EMBL" id="JAUHHV010000010">
    <property type="protein sequence ID" value="KAK1410761.1"/>
    <property type="molecule type" value="Genomic_DNA"/>
</dbReference>
<gene>
    <name evidence="4" type="ORF">QVD17_37300</name>
</gene>
<dbReference type="GO" id="GO:0005634">
    <property type="term" value="C:nucleus"/>
    <property type="evidence" value="ECO:0007669"/>
    <property type="project" value="TreeGrafter"/>
</dbReference>
<evidence type="ECO:0000313" key="4">
    <source>
        <dbReference type="EMBL" id="KAK1410761.1"/>
    </source>
</evidence>
<dbReference type="PROSITE" id="PS01031">
    <property type="entry name" value="SHSP"/>
    <property type="match status" value="1"/>
</dbReference>
<reference evidence="4" key="1">
    <citation type="journal article" date="2023" name="bioRxiv">
        <title>Improved chromosome-level genome assembly for marigold (Tagetes erecta).</title>
        <authorList>
            <person name="Jiang F."/>
            <person name="Yuan L."/>
            <person name="Wang S."/>
            <person name="Wang H."/>
            <person name="Xu D."/>
            <person name="Wang A."/>
            <person name="Fan W."/>
        </authorList>
    </citation>
    <scope>NUCLEOTIDE SEQUENCE</scope>
    <source>
        <strain evidence="4">WSJ</strain>
        <tissue evidence="4">Leaf</tissue>
    </source>
</reference>
<accession>A0AAD8NJQ6</accession>
<dbReference type="SUPFAM" id="SSF49764">
    <property type="entry name" value="HSP20-like chaperones"/>
    <property type="match status" value="1"/>
</dbReference>
<dbReference type="Pfam" id="PF00011">
    <property type="entry name" value="HSP20"/>
    <property type="match status" value="1"/>
</dbReference>